<reference evidence="2" key="1">
    <citation type="journal article" date="2019" name="bioRxiv">
        <title>The Genome of the Zebra Mussel, Dreissena polymorpha: A Resource for Invasive Species Research.</title>
        <authorList>
            <person name="McCartney M.A."/>
            <person name="Auch B."/>
            <person name="Kono T."/>
            <person name="Mallez S."/>
            <person name="Zhang Y."/>
            <person name="Obille A."/>
            <person name="Becker A."/>
            <person name="Abrahante J.E."/>
            <person name="Garbe J."/>
            <person name="Badalamenti J.P."/>
            <person name="Herman A."/>
            <person name="Mangelson H."/>
            <person name="Liachko I."/>
            <person name="Sullivan S."/>
            <person name="Sone E.D."/>
            <person name="Koren S."/>
            <person name="Silverstein K.A.T."/>
            <person name="Beckman K.B."/>
            <person name="Gohl D.M."/>
        </authorList>
    </citation>
    <scope>NUCLEOTIDE SEQUENCE</scope>
    <source>
        <strain evidence="2">Duluth1</strain>
        <tissue evidence="2">Whole animal</tissue>
    </source>
</reference>
<dbReference type="EMBL" id="JAIWYP010000005">
    <property type="protein sequence ID" value="KAH3819816.1"/>
    <property type="molecule type" value="Genomic_DNA"/>
</dbReference>
<evidence type="ECO:0000256" key="1">
    <source>
        <dbReference type="SAM" id="MobiDB-lite"/>
    </source>
</evidence>
<proteinExistence type="predicted"/>
<evidence type="ECO:0000313" key="2">
    <source>
        <dbReference type="EMBL" id="KAH3819816.1"/>
    </source>
</evidence>
<reference evidence="2" key="2">
    <citation type="submission" date="2020-11" db="EMBL/GenBank/DDBJ databases">
        <authorList>
            <person name="McCartney M.A."/>
            <person name="Auch B."/>
            <person name="Kono T."/>
            <person name="Mallez S."/>
            <person name="Becker A."/>
            <person name="Gohl D.M."/>
            <person name="Silverstein K.A.T."/>
            <person name="Koren S."/>
            <person name="Bechman K.B."/>
            <person name="Herman A."/>
            <person name="Abrahante J.E."/>
            <person name="Garbe J."/>
        </authorList>
    </citation>
    <scope>NUCLEOTIDE SEQUENCE</scope>
    <source>
        <strain evidence="2">Duluth1</strain>
        <tissue evidence="2">Whole animal</tissue>
    </source>
</reference>
<dbReference type="AlphaFoldDB" id="A0A9D4JPM6"/>
<organism evidence="2 3">
    <name type="scientific">Dreissena polymorpha</name>
    <name type="common">Zebra mussel</name>
    <name type="synonym">Mytilus polymorpha</name>
    <dbReference type="NCBI Taxonomy" id="45954"/>
    <lineage>
        <taxon>Eukaryota</taxon>
        <taxon>Metazoa</taxon>
        <taxon>Spiralia</taxon>
        <taxon>Lophotrochozoa</taxon>
        <taxon>Mollusca</taxon>
        <taxon>Bivalvia</taxon>
        <taxon>Autobranchia</taxon>
        <taxon>Heteroconchia</taxon>
        <taxon>Euheterodonta</taxon>
        <taxon>Imparidentia</taxon>
        <taxon>Neoheterodontei</taxon>
        <taxon>Myida</taxon>
        <taxon>Dreissenoidea</taxon>
        <taxon>Dreissenidae</taxon>
        <taxon>Dreissena</taxon>
    </lineage>
</organism>
<sequence>MNRGSTGMNRGSTGMNQSSREQPGLHLESIKMFNTSGMNRESAERTGNDWRDTGINWDGTENNRDGNVALLGPILTPEELRQRLGCRRCCPGIHRGSAWV</sequence>
<comment type="caution">
    <text evidence="2">The sequence shown here is derived from an EMBL/GenBank/DDBJ whole genome shotgun (WGS) entry which is preliminary data.</text>
</comment>
<protein>
    <submittedName>
        <fullName evidence="2">Uncharacterized protein</fullName>
    </submittedName>
</protein>
<name>A0A9D4JPM6_DREPO</name>
<evidence type="ECO:0000313" key="3">
    <source>
        <dbReference type="Proteomes" id="UP000828390"/>
    </source>
</evidence>
<keyword evidence="3" id="KW-1185">Reference proteome</keyword>
<dbReference type="Proteomes" id="UP000828390">
    <property type="component" value="Unassembled WGS sequence"/>
</dbReference>
<accession>A0A9D4JPM6</accession>
<gene>
    <name evidence="2" type="ORF">DPMN_121560</name>
</gene>
<feature type="compositionally biased region" description="Polar residues" evidence="1">
    <location>
        <begin position="1"/>
        <end position="21"/>
    </location>
</feature>
<feature type="region of interest" description="Disordered" evidence="1">
    <location>
        <begin position="1"/>
        <end position="63"/>
    </location>
</feature>
<feature type="compositionally biased region" description="Basic and acidic residues" evidence="1">
    <location>
        <begin position="41"/>
        <end position="52"/>
    </location>
</feature>